<evidence type="ECO:0000313" key="2">
    <source>
        <dbReference type="EMBL" id="OEV21920.1"/>
    </source>
</evidence>
<evidence type="ECO:0000256" key="1">
    <source>
        <dbReference type="SAM" id="Phobius"/>
    </source>
</evidence>
<dbReference type="RefSeq" id="WP_070199626.1">
    <property type="nucleotide sequence ID" value="NZ_LJGZ01000005.1"/>
</dbReference>
<evidence type="ECO:0000313" key="3">
    <source>
        <dbReference type="Proteomes" id="UP000175971"/>
    </source>
</evidence>
<keyword evidence="3" id="KW-1185">Reference proteome</keyword>
<gene>
    <name evidence="2" type="ORF">AN221_02920</name>
</gene>
<reference evidence="2 3" key="1">
    <citation type="journal article" date="2016" name="Front. Microbiol.">
        <title>Comparative Genomics Analysis of Streptomyces Species Reveals Their Adaptation to the Marine Environment and Their Diversity at the Genomic Level.</title>
        <authorList>
            <person name="Tian X."/>
            <person name="Zhang Z."/>
            <person name="Yang T."/>
            <person name="Chen M."/>
            <person name="Li J."/>
            <person name="Chen F."/>
            <person name="Yang J."/>
            <person name="Li W."/>
            <person name="Zhang B."/>
            <person name="Zhang Z."/>
            <person name="Wu J."/>
            <person name="Zhang C."/>
            <person name="Long L."/>
            <person name="Xiao J."/>
        </authorList>
    </citation>
    <scope>NUCLEOTIDE SEQUENCE [LARGE SCALE GENOMIC DNA]</scope>
    <source>
        <strain evidence="2 3">SCSIO M10372</strain>
    </source>
</reference>
<dbReference type="EMBL" id="LJGZ01000005">
    <property type="protein sequence ID" value="OEV21920.1"/>
    <property type="molecule type" value="Genomic_DNA"/>
</dbReference>
<organism evidence="2 3">
    <name type="scientific">Streptomyces nanshensis</name>
    <dbReference type="NCBI Taxonomy" id="518642"/>
    <lineage>
        <taxon>Bacteria</taxon>
        <taxon>Bacillati</taxon>
        <taxon>Actinomycetota</taxon>
        <taxon>Actinomycetes</taxon>
        <taxon>Kitasatosporales</taxon>
        <taxon>Streptomycetaceae</taxon>
        <taxon>Streptomyces</taxon>
    </lineage>
</organism>
<dbReference type="AlphaFoldDB" id="A0A1E7M0A8"/>
<accession>A0A1E7M0A8</accession>
<feature type="transmembrane region" description="Helical" evidence="1">
    <location>
        <begin position="9"/>
        <end position="28"/>
    </location>
</feature>
<proteinExistence type="predicted"/>
<protein>
    <submittedName>
        <fullName evidence="2">Uncharacterized protein</fullName>
    </submittedName>
</protein>
<feature type="transmembrane region" description="Helical" evidence="1">
    <location>
        <begin position="34"/>
        <end position="53"/>
    </location>
</feature>
<sequence>MTEQGAQPFYVPLAVLLLVASVVVSVIAGDAHPGFRTAAMIVGGAIAIGLAFYKARSMLKK</sequence>
<keyword evidence="1" id="KW-0812">Transmembrane</keyword>
<dbReference type="Proteomes" id="UP000175971">
    <property type="component" value="Unassembled WGS sequence"/>
</dbReference>
<keyword evidence="1" id="KW-1133">Transmembrane helix</keyword>
<name>A0A1E7M0A8_9ACTN</name>
<comment type="caution">
    <text evidence="2">The sequence shown here is derived from an EMBL/GenBank/DDBJ whole genome shotgun (WGS) entry which is preliminary data.</text>
</comment>
<keyword evidence="1" id="KW-0472">Membrane</keyword>